<name>A0ABM7U3N3_9CHRO</name>
<evidence type="ECO:0000313" key="2">
    <source>
        <dbReference type="Proteomes" id="UP001319803"/>
    </source>
</evidence>
<evidence type="ECO:0000313" key="1">
    <source>
        <dbReference type="EMBL" id="BDA39206.1"/>
    </source>
</evidence>
<reference evidence="1 2" key="1">
    <citation type="submission" date="2021-08" db="EMBL/GenBank/DDBJ databases">
        <title>Endosymbiont genome of Braarudosphaera bigelowii.</title>
        <authorList>
            <person name="Suzuki S."/>
            <person name="Ishida K."/>
        </authorList>
    </citation>
    <scope>NUCLEOTIDE SEQUENCE [LARGE SCALE GENOMIC DNA]</scope>
    <source>
        <strain evidence="1">CPSB-1</strain>
    </source>
</reference>
<proteinExistence type="predicted"/>
<accession>A0ABM7U3N3</accession>
<keyword evidence="2" id="KW-1185">Reference proteome</keyword>
<dbReference type="Proteomes" id="UP001319803">
    <property type="component" value="Chromosome"/>
</dbReference>
<gene>
    <name evidence="1" type="ORF">CPARK_000004500</name>
</gene>
<dbReference type="EMBL" id="AP024987">
    <property type="protein sequence ID" value="BDA39206.1"/>
    <property type="molecule type" value="Genomic_DNA"/>
</dbReference>
<protein>
    <submittedName>
        <fullName evidence="1">Uncharacterized protein</fullName>
    </submittedName>
</protein>
<organism evidence="1 2">
    <name type="scientific">cyanobacterium endosymbiont of Braarudosphaera bigelowii</name>
    <dbReference type="NCBI Taxonomy" id="1285375"/>
    <lineage>
        <taxon>Bacteria</taxon>
        <taxon>Bacillati</taxon>
        <taxon>Cyanobacteriota</taxon>
        <taxon>Cyanophyceae</taxon>
        <taxon>Oscillatoriophycideae</taxon>
        <taxon>Chroococcales</taxon>
        <taxon>Aphanothecaceae</taxon>
        <taxon>Candidatus Atelocyanobacterium</taxon>
        <taxon>Candidatus Atelocyanobacterium thalassae</taxon>
    </lineage>
</organism>
<sequence length="41" mass="4955">MILDIQKYFFAFTCMECIIYPINYLTLNIAYKEKIILIFSL</sequence>